<dbReference type="Proteomes" id="UP000261905">
    <property type="component" value="Unassembled WGS sequence"/>
</dbReference>
<keyword evidence="1" id="KW-0812">Transmembrane</keyword>
<reference evidence="3 4" key="1">
    <citation type="submission" date="2018-08" db="EMBL/GenBank/DDBJ databases">
        <title>Paenibacillus sp. M4BSY-1, whole genome shotgun sequence.</title>
        <authorList>
            <person name="Tuo L."/>
        </authorList>
    </citation>
    <scope>NUCLEOTIDE SEQUENCE [LARGE SCALE GENOMIC DNA]</scope>
    <source>
        <strain evidence="3 4">M4BSY-1</strain>
    </source>
</reference>
<evidence type="ECO:0000313" key="3">
    <source>
        <dbReference type="EMBL" id="REK76943.1"/>
    </source>
</evidence>
<dbReference type="Pfam" id="PF00561">
    <property type="entry name" value="Abhydrolase_1"/>
    <property type="match status" value="1"/>
</dbReference>
<dbReference type="Gene3D" id="3.40.50.1820">
    <property type="entry name" value="alpha/beta hydrolase"/>
    <property type="match status" value="1"/>
</dbReference>
<keyword evidence="4" id="KW-1185">Reference proteome</keyword>
<dbReference type="PANTHER" id="PTHR43798:SF33">
    <property type="entry name" value="HYDROLASE, PUTATIVE (AFU_ORTHOLOGUE AFUA_2G14860)-RELATED"/>
    <property type="match status" value="1"/>
</dbReference>
<dbReference type="InterPro" id="IPR050266">
    <property type="entry name" value="AB_hydrolase_sf"/>
</dbReference>
<dbReference type="PANTHER" id="PTHR43798">
    <property type="entry name" value="MONOACYLGLYCEROL LIPASE"/>
    <property type="match status" value="1"/>
</dbReference>
<proteinExistence type="predicted"/>
<dbReference type="EMBL" id="QUBQ01000001">
    <property type="protein sequence ID" value="REK76943.1"/>
    <property type="molecule type" value="Genomic_DNA"/>
</dbReference>
<evidence type="ECO:0000313" key="4">
    <source>
        <dbReference type="Proteomes" id="UP000261905"/>
    </source>
</evidence>
<sequence length="313" mass="34980">MKKLLFTLLKIVGIILLAIIVLMITMYAVNAISDRSEKSKIQSYGQHVEVDGKNMNVLIEGSGEETVVLLPGYGTAAPALDFKPLVDELSPHYKVVVVEPFGYGLSDITDKERTLENMTTEVHTALQKLGIDRYILMGHSIAGIYGLEYVNQYRDEVTAFVGIDTSVPAQGGGEEIPADGFNLLKSSGVYRLLLKLAPDQVIAPDVDKETWDQIRMLTLRNTMNENIANESKYFDANFKAVESKHFPADLPLIFFLDGNTTDVADWIPMHEEQIKDSIHGKVVTMDGTHYLHHLYSKEIAEQFRAFLSEIEAK</sequence>
<dbReference type="OrthoDB" id="1817159at2"/>
<comment type="caution">
    <text evidence="3">The sequence shown here is derived from an EMBL/GenBank/DDBJ whole genome shotgun (WGS) entry which is preliminary data.</text>
</comment>
<keyword evidence="3" id="KW-0378">Hydrolase</keyword>
<dbReference type="SUPFAM" id="SSF53474">
    <property type="entry name" value="alpha/beta-Hydrolases"/>
    <property type="match status" value="1"/>
</dbReference>
<dbReference type="GO" id="GO:0016787">
    <property type="term" value="F:hydrolase activity"/>
    <property type="evidence" value="ECO:0007669"/>
    <property type="project" value="UniProtKB-KW"/>
</dbReference>
<dbReference type="RefSeq" id="WP_116044207.1">
    <property type="nucleotide sequence ID" value="NZ_QUBQ01000001.1"/>
</dbReference>
<dbReference type="InterPro" id="IPR000073">
    <property type="entry name" value="AB_hydrolase_1"/>
</dbReference>
<feature type="transmembrane region" description="Helical" evidence="1">
    <location>
        <begin position="7"/>
        <end position="29"/>
    </location>
</feature>
<name>A0A371PLF7_9BACL</name>
<dbReference type="AlphaFoldDB" id="A0A371PLF7"/>
<keyword evidence="1" id="KW-0472">Membrane</keyword>
<evidence type="ECO:0000259" key="2">
    <source>
        <dbReference type="Pfam" id="PF00561"/>
    </source>
</evidence>
<organism evidence="3 4">
    <name type="scientific">Paenibacillus paeoniae</name>
    <dbReference type="NCBI Taxonomy" id="2292705"/>
    <lineage>
        <taxon>Bacteria</taxon>
        <taxon>Bacillati</taxon>
        <taxon>Bacillota</taxon>
        <taxon>Bacilli</taxon>
        <taxon>Bacillales</taxon>
        <taxon>Paenibacillaceae</taxon>
        <taxon>Paenibacillus</taxon>
    </lineage>
</organism>
<dbReference type="InterPro" id="IPR029058">
    <property type="entry name" value="AB_hydrolase_fold"/>
</dbReference>
<evidence type="ECO:0000256" key="1">
    <source>
        <dbReference type="SAM" id="Phobius"/>
    </source>
</evidence>
<keyword evidence="1" id="KW-1133">Transmembrane helix</keyword>
<protein>
    <submittedName>
        <fullName evidence="3">Alpha/beta hydrolase</fullName>
    </submittedName>
</protein>
<gene>
    <name evidence="3" type="ORF">DX130_08005</name>
</gene>
<dbReference type="GO" id="GO:0016020">
    <property type="term" value="C:membrane"/>
    <property type="evidence" value="ECO:0007669"/>
    <property type="project" value="TreeGrafter"/>
</dbReference>
<accession>A0A371PLF7</accession>
<feature type="domain" description="AB hydrolase-1" evidence="2">
    <location>
        <begin position="66"/>
        <end position="174"/>
    </location>
</feature>